<reference evidence="8" key="1">
    <citation type="journal article" date="2019" name="Int. J. Syst. Evol. Microbiol.">
        <title>The Global Catalogue of Microorganisms (GCM) 10K type strain sequencing project: providing services to taxonomists for standard genome sequencing and annotation.</title>
        <authorList>
            <consortium name="The Broad Institute Genomics Platform"/>
            <consortium name="The Broad Institute Genome Sequencing Center for Infectious Disease"/>
            <person name="Wu L."/>
            <person name="Ma J."/>
        </authorList>
    </citation>
    <scope>NUCLEOTIDE SEQUENCE [LARGE SCALE GENOMIC DNA]</scope>
    <source>
        <strain evidence="8">CCUG 61484</strain>
    </source>
</reference>
<evidence type="ECO:0000259" key="5">
    <source>
        <dbReference type="Pfam" id="PF04542"/>
    </source>
</evidence>
<dbReference type="InterPro" id="IPR007627">
    <property type="entry name" value="RNA_pol_sigma70_r2"/>
</dbReference>
<gene>
    <name evidence="7" type="ORF">ACFQZX_09825</name>
</gene>
<evidence type="ECO:0000256" key="4">
    <source>
        <dbReference type="ARBA" id="ARBA00023163"/>
    </source>
</evidence>
<evidence type="ECO:0000256" key="1">
    <source>
        <dbReference type="ARBA" id="ARBA00010641"/>
    </source>
</evidence>
<dbReference type="Proteomes" id="UP001597010">
    <property type="component" value="Unassembled WGS sequence"/>
</dbReference>
<comment type="caution">
    <text evidence="7">The sequence shown here is derived from an EMBL/GenBank/DDBJ whole genome shotgun (WGS) entry which is preliminary data.</text>
</comment>
<organism evidence="7 8">
    <name type="scientific">Mucilaginibacter litoreus</name>
    <dbReference type="NCBI Taxonomy" id="1048221"/>
    <lineage>
        <taxon>Bacteria</taxon>
        <taxon>Pseudomonadati</taxon>
        <taxon>Bacteroidota</taxon>
        <taxon>Sphingobacteriia</taxon>
        <taxon>Sphingobacteriales</taxon>
        <taxon>Sphingobacteriaceae</taxon>
        <taxon>Mucilaginibacter</taxon>
    </lineage>
</organism>
<dbReference type="InterPro" id="IPR013325">
    <property type="entry name" value="RNA_pol_sigma_r2"/>
</dbReference>
<comment type="similarity">
    <text evidence="1">Belongs to the sigma-70 factor family. ECF subfamily.</text>
</comment>
<protein>
    <submittedName>
        <fullName evidence="7">RNA polymerase sigma-70 factor</fullName>
    </submittedName>
</protein>
<evidence type="ECO:0000259" key="6">
    <source>
        <dbReference type="Pfam" id="PF08281"/>
    </source>
</evidence>
<dbReference type="InterPro" id="IPR014284">
    <property type="entry name" value="RNA_pol_sigma-70_dom"/>
</dbReference>
<dbReference type="PANTHER" id="PTHR43133">
    <property type="entry name" value="RNA POLYMERASE ECF-TYPE SIGMA FACTO"/>
    <property type="match status" value="1"/>
</dbReference>
<dbReference type="NCBIfam" id="TIGR02937">
    <property type="entry name" value="sigma70-ECF"/>
    <property type="match status" value="1"/>
</dbReference>
<dbReference type="EMBL" id="JBHTHZ010000005">
    <property type="protein sequence ID" value="MFD0793918.1"/>
    <property type="molecule type" value="Genomic_DNA"/>
</dbReference>
<dbReference type="InterPro" id="IPR036388">
    <property type="entry name" value="WH-like_DNA-bd_sf"/>
</dbReference>
<evidence type="ECO:0000256" key="2">
    <source>
        <dbReference type="ARBA" id="ARBA00023015"/>
    </source>
</evidence>
<dbReference type="Gene3D" id="1.10.10.10">
    <property type="entry name" value="Winged helix-like DNA-binding domain superfamily/Winged helix DNA-binding domain"/>
    <property type="match status" value="1"/>
</dbReference>
<dbReference type="NCBIfam" id="TIGR02985">
    <property type="entry name" value="Sig70_bacteroi1"/>
    <property type="match status" value="1"/>
</dbReference>
<dbReference type="Pfam" id="PF08281">
    <property type="entry name" value="Sigma70_r4_2"/>
    <property type="match status" value="1"/>
</dbReference>
<feature type="domain" description="RNA polymerase sigma-70 region 2" evidence="5">
    <location>
        <begin position="43"/>
        <end position="108"/>
    </location>
</feature>
<evidence type="ECO:0000313" key="7">
    <source>
        <dbReference type="EMBL" id="MFD0793918.1"/>
    </source>
</evidence>
<keyword evidence="3" id="KW-0731">Sigma factor</keyword>
<keyword evidence="8" id="KW-1185">Reference proteome</keyword>
<dbReference type="InterPro" id="IPR013249">
    <property type="entry name" value="RNA_pol_sigma70_r4_t2"/>
</dbReference>
<keyword evidence="2" id="KW-0805">Transcription regulation</keyword>
<sequence>MPNQLYIKFYHLYMSPHKEYQLWPDAELLKLLRNDDRMAFEVLYNKYSSKIYYAAYNLFRDKDVCEDLVQELFIDLWAKRNQLNINSVEWYLKVAIKNRVLMYIRTKKATLDLSAIAMLTEKYTTDSKVMQKDISGLLDENVRQLPDRCREIFTLSRKEYLSNKEIASKLNISIKTVENQITIALRYLRTGLNDYLPLVIAVLLLQLF</sequence>
<feature type="domain" description="RNA polymerase sigma factor 70 region 4 type 2" evidence="6">
    <location>
        <begin position="139"/>
        <end position="186"/>
    </location>
</feature>
<dbReference type="Gene3D" id="1.10.1740.10">
    <property type="match status" value="1"/>
</dbReference>
<name>A0ABW3AT44_9SPHI</name>
<dbReference type="SUPFAM" id="SSF88946">
    <property type="entry name" value="Sigma2 domain of RNA polymerase sigma factors"/>
    <property type="match status" value="1"/>
</dbReference>
<dbReference type="InterPro" id="IPR013324">
    <property type="entry name" value="RNA_pol_sigma_r3/r4-like"/>
</dbReference>
<dbReference type="PANTHER" id="PTHR43133:SF46">
    <property type="entry name" value="RNA POLYMERASE SIGMA-70 FACTOR ECF SUBFAMILY"/>
    <property type="match status" value="1"/>
</dbReference>
<dbReference type="InterPro" id="IPR014327">
    <property type="entry name" value="RNA_pol_sigma70_bacteroid"/>
</dbReference>
<evidence type="ECO:0000313" key="8">
    <source>
        <dbReference type="Proteomes" id="UP001597010"/>
    </source>
</evidence>
<dbReference type="InterPro" id="IPR039425">
    <property type="entry name" value="RNA_pol_sigma-70-like"/>
</dbReference>
<dbReference type="SUPFAM" id="SSF88659">
    <property type="entry name" value="Sigma3 and sigma4 domains of RNA polymerase sigma factors"/>
    <property type="match status" value="1"/>
</dbReference>
<accession>A0ABW3AT44</accession>
<keyword evidence="4" id="KW-0804">Transcription</keyword>
<proteinExistence type="inferred from homology"/>
<dbReference type="Pfam" id="PF04542">
    <property type="entry name" value="Sigma70_r2"/>
    <property type="match status" value="1"/>
</dbReference>
<evidence type="ECO:0000256" key="3">
    <source>
        <dbReference type="ARBA" id="ARBA00023082"/>
    </source>
</evidence>